<keyword evidence="7" id="KW-0687">Ribonucleoprotein</keyword>
<dbReference type="InterPro" id="IPR051898">
    <property type="entry name" value="Ribosome_Assembly_3"/>
</dbReference>
<feature type="non-terminal residue" evidence="10">
    <location>
        <position position="126"/>
    </location>
</feature>
<comment type="caution">
    <text evidence="10">The sequence shown here is derived from an EMBL/GenBank/DDBJ whole genome shotgun (WGS) entry which is preliminary data.</text>
</comment>
<dbReference type="PANTHER" id="PTHR28127:SF1">
    <property type="entry name" value="RIBOSOME ASSEMBLY PROTEIN 3"/>
    <property type="match status" value="1"/>
</dbReference>
<evidence type="ECO:0000256" key="2">
    <source>
        <dbReference type="ARBA" id="ARBA00004604"/>
    </source>
</evidence>
<dbReference type="GO" id="GO:0000027">
    <property type="term" value="P:ribosomal large subunit assembly"/>
    <property type="evidence" value="ECO:0007669"/>
    <property type="project" value="TreeGrafter"/>
</dbReference>
<dbReference type="Pfam" id="PF14615">
    <property type="entry name" value="Rsa3"/>
    <property type="match status" value="1"/>
</dbReference>
<organism evidence="10 11">
    <name type="scientific">Lachnellula willkommii</name>
    <dbReference type="NCBI Taxonomy" id="215461"/>
    <lineage>
        <taxon>Eukaryota</taxon>
        <taxon>Fungi</taxon>
        <taxon>Dikarya</taxon>
        <taxon>Ascomycota</taxon>
        <taxon>Pezizomycotina</taxon>
        <taxon>Leotiomycetes</taxon>
        <taxon>Helotiales</taxon>
        <taxon>Lachnaceae</taxon>
        <taxon>Lachnellula</taxon>
    </lineage>
</organism>
<evidence type="ECO:0000256" key="8">
    <source>
        <dbReference type="SAM" id="MobiDB-lite"/>
    </source>
</evidence>
<dbReference type="InterPro" id="IPR028217">
    <property type="entry name" value="Rsa3_C"/>
</dbReference>
<reference evidence="10 11" key="1">
    <citation type="submission" date="2018-05" db="EMBL/GenBank/DDBJ databases">
        <title>Genome sequencing and assembly of the regulated plant pathogen Lachnellula willkommii and related sister species for the development of diagnostic species identification markers.</title>
        <authorList>
            <person name="Giroux E."/>
            <person name="Bilodeau G."/>
        </authorList>
    </citation>
    <scope>NUCLEOTIDE SEQUENCE [LARGE SCALE GENOMIC DNA]</scope>
    <source>
        <strain evidence="10 11">CBS 172.35</strain>
    </source>
</reference>
<accession>A0A559M0K6</accession>
<feature type="region of interest" description="Disordered" evidence="8">
    <location>
        <begin position="1"/>
        <end position="56"/>
    </location>
</feature>
<proteinExistence type="inferred from homology"/>
<keyword evidence="5" id="KW-0690">Ribosome biogenesis</keyword>
<feature type="domain" description="Ribosome-assembly protein 3 C-terminal" evidence="9">
    <location>
        <begin position="64"/>
        <end position="109"/>
    </location>
</feature>
<protein>
    <recommendedName>
        <fullName evidence="4">Ribosome assembly protein 3</fullName>
    </recommendedName>
</protein>
<evidence type="ECO:0000256" key="1">
    <source>
        <dbReference type="ARBA" id="ARBA00003035"/>
    </source>
</evidence>
<evidence type="ECO:0000256" key="4">
    <source>
        <dbReference type="ARBA" id="ARBA00015339"/>
    </source>
</evidence>
<comment type="subcellular location">
    <subcellularLocation>
        <location evidence="2">Nucleus</location>
        <location evidence="2">Nucleolus</location>
    </subcellularLocation>
</comment>
<dbReference type="GO" id="GO:0030687">
    <property type="term" value="C:preribosome, large subunit precursor"/>
    <property type="evidence" value="ECO:0007669"/>
    <property type="project" value="TreeGrafter"/>
</dbReference>
<evidence type="ECO:0000256" key="5">
    <source>
        <dbReference type="ARBA" id="ARBA00022517"/>
    </source>
</evidence>
<comment type="function">
    <text evidence="1">Required for efficient biogenesis of the 60S ribosomal subunit.</text>
</comment>
<dbReference type="Proteomes" id="UP000315522">
    <property type="component" value="Unassembled WGS sequence"/>
</dbReference>
<evidence type="ECO:0000256" key="6">
    <source>
        <dbReference type="ARBA" id="ARBA00023242"/>
    </source>
</evidence>
<keyword evidence="11" id="KW-1185">Reference proteome</keyword>
<comment type="similarity">
    <text evidence="3">Belongs to the RSA3 family.</text>
</comment>
<keyword evidence="6" id="KW-0539">Nucleus</keyword>
<evidence type="ECO:0000313" key="10">
    <source>
        <dbReference type="EMBL" id="TVY86489.1"/>
    </source>
</evidence>
<evidence type="ECO:0000256" key="7">
    <source>
        <dbReference type="ARBA" id="ARBA00023274"/>
    </source>
</evidence>
<sequence>MDSKQLKPKRRKKNKSRTQVSSDSDSDYEIEIQPITKSPSPPQSSKPTETVKGPKTDAEITAAFTQFYMQRATQEFAEDLDKVRGADDFKDESVAMLVGALKQGVEVFSAEERRRVVTAKEGRRED</sequence>
<evidence type="ECO:0000256" key="3">
    <source>
        <dbReference type="ARBA" id="ARBA00006256"/>
    </source>
</evidence>
<evidence type="ECO:0000313" key="11">
    <source>
        <dbReference type="Proteomes" id="UP000315522"/>
    </source>
</evidence>
<evidence type="ECO:0000259" key="9">
    <source>
        <dbReference type="Pfam" id="PF14615"/>
    </source>
</evidence>
<name>A0A559M0K6_9HELO</name>
<dbReference type="EMBL" id="QGML01003468">
    <property type="protein sequence ID" value="TVY86489.1"/>
    <property type="molecule type" value="Genomic_DNA"/>
</dbReference>
<dbReference type="AlphaFoldDB" id="A0A559M0K6"/>
<gene>
    <name evidence="10" type="primary">RSA3</name>
    <name evidence="10" type="ORF">LAWI1_G006240</name>
</gene>
<feature type="compositionally biased region" description="Basic residues" evidence="8">
    <location>
        <begin position="1"/>
        <end position="16"/>
    </location>
</feature>
<dbReference type="PANTHER" id="PTHR28127">
    <property type="entry name" value="RIBOSOME ASSEMBLY PROTEIN 3"/>
    <property type="match status" value="1"/>
</dbReference>
<dbReference type="GO" id="GO:0005730">
    <property type="term" value="C:nucleolus"/>
    <property type="evidence" value="ECO:0007669"/>
    <property type="project" value="UniProtKB-SubCell"/>
</dbReference>